<organism evidence="2 3">
    <name type="scientific">Puccinia coronata f. sp. avenae</name>
    <dbReference type="NCBI Taxonomy" id="200324"/>
    <lineage>
        <taxon>Eukaryota</taxon>
        <taxon>Fungi</taxon>
        <taxon>Dikarya</taxon>
        <taxon>Basidiomycota</taxon>
        <taxon>Pucciniomycotina</taxon>
        <taxon>Pucciniomycetes</taxon>
        <taxon>Pucciniales</taxon>
        <taxon>Pucciniaceae</taxon>
        <taxon>Puccinia</taxon>
    </lineage>
</organism>
<comment type="caution">
    <text evidence="2">The sequence shown here is derived from an EMBL/GenBank/DDBJ whole genome shotgun (WGS) entry which is preliminary data.</text>
</comment>
<feature type="signal peptide" evidence="1">
    <location>
        <begin position="1"/>
        <end position="20"/>
    </location>
</feature>
<reference evidence="2 3" key="1">
    <citation type="submission" date="2017-11" db="EMBL/GenBank/DDBJ databases">
        <title>De novo assembly and phasing of dikaryotic genomes from two isolates of Puccinia coronata f. sp. avenae, the causal agent of oat crown rust.</title>
        <authorList>
            <person name="Miller M.E."/>
            <person name="Zhang Y."/>
            <person name="Omidvar V."/>
            <person name="Sperschneider J."/>
            <person name="Schwessinger B."/>
            <person name="Raley C."/>
            <person name="Palmer J.M."/>
            <person name="Garnica D."/>
            <person name="Upadhyaya N."/>
            <person name="Rathjen J."/>
            <person name="Taylor J.M."/>
            <person name="Park R.F."/>
            <person name="Dodds P.N."/>
            <person name="Hirsch C.D."/>
            <person name="Kianian S.F."/>
            <person name="Figueroa M."/>
        </authorList>
    </citation>
    <scope>NUCLEOTIDE SEQUENCE [LARGE SCALE GENOMIC DNA]</scope>
    <source>
        <strain evidence="2">12NC29</strain>
    </source>
</reference>
<keyword evidence="1" id="KW-0732">Signal</keyword>
<name>A0A2N5S7W4_9BASI</name>
<dbReference type="AlphaFoldDB" id="A0A2N5S7W4"/>
<accession>A0A2N5S7W4</accession>
<evidence type="ECO:0000256" key="1">
    <source>
        <dbReference type="SAM" id="SignalP"/>
    </source>
</evidence>
<dbReference type="OrthoDB" id="2507767at2759"/>
<proteinExistence type="predicted"/>
<dbReference type="STRING" id="200324.A0A2N5S7W4"/>
<feature type="chain" id="PRO_5014957030" evidence="1">
    <location>
        <begin position="21"/>
        <end position="240"/>
    </location>
</feature>
<evidence type="ECO:0000313" key="2">
    <source>
        <dbReference type="EMBL" id="PLW09327.1"/>
    </source>
</evidence>
<gene>
    <name evidence="2" type="ORF">PCANC_27078</name>
</gene>
<dbReference type="Proteomes" id="UP000235388">
    <property type="component" value="Unassembled WGS sequence"/>
</dbReference>
<protein>
    <submittedName>
        <fullName evidence="2">Uncharacterized protein</fullName>
    </submittedName>
</protein>
<sequence>MRVSCIFVSVAVLLAQQASAAPVIGLPALPLLDGEGRLVNGLTDTLGPIPIAGPLVGDLLESKSRGGLLSTLDVTGKYGLINDHGFASDLGRSLFDRRDEVPIAGPILDKFPIMNQILSAIPFDAIHGLDLIESLPGVSKVESIESSIPIPNFGKRSGHVPLSLPGLSEIEAIESAIPIPNFGKRSPAFPIIAPLLDQLPGGKETESMIPLDTALPGLDAIEDIPGHPLTTALLCAVVVL</sequence>
<evidence type="ECO:0000313" key="3">
    <source>
        <dbReference type="Proteomes" id="UP000235388"/>
    </source>
</evidence>
<keyword evidence="3" id="KW-1185">Reference proteome</keyword>
<dbReference type="EMBL" id="PGCJ01001110">
    <property type="protein sequence ID" value="PLW09327.1"/>
    <property type="molecule type" value="Genomic_DNA"/>
</dbReference>